<dbReference type="InterPro" id="IPR044198">
    <property type="entry name" value="DEK"/>
</dbReference>
<evidence type="ECO:0000313" key="8">
    <source>
        <dbReference type="Proteomes" id="UP000001876"/>
    </source>
</evidence>
<feature type="region of interest" description="Disordered" evidence="5">
    <location>
        <begin position="165"/>
        <end position="208"/>
    </location>
</feature>
<evidence type="ECO:0000256" key="1">
    <source>
        <dbReference type="ARBA" id="ARBA00004123"/>
    </source>
</evidence>
<dbReference type="Gene3D" id="1.10.10.60">
    <property type="entry name" value="Homeodomain-like"/>
    <property type="match status" value="1"/>
</dbReference>
<feature type="domain" description="DEK-C" evidence="6">
    <location>
        <begin position="361"/>
        <end position="416"/>
    </location>
</feature>
<dbReference type="AlphaFoldDB" id="C1MTF3"/>
<proteinExistence type="predicted"/>
<reference evidence="7 8" key="1">
    <citation type="journal article" date="2009" name="Science">
        <title>Green evolution and dynamic adaptations revealed by genomes of the marine picoeukaryotes Micromonas.</title>
        <authorList>
            <person name="Worden A.Z."/>
            <person name="Lee J.H."/>
            <person name="Mock T."/>
            <person name="Rouze P."/>
            <person name="Simmons M.P."/>
            <person name="Aerts A.L."/>
            <person name="Allen A.E."/>
            <person name="Cuvelier M.L."/>
            <person name="Derelle E."/>
            <person name="Everett M.V."/>
            <person name="Foulon E."/>
            <person name="Grimwood J."/>
            <person name="Gundlach H."/>
            <person name="Henrissat B."/>
            <person name="Napoli C."/>
            <person name="McDonald S.M."/>
            <person name="Parker M.S."/>
            <person name="Rombauts S."/>
            <person name="Salamov A."/>
            <person name="Von Dassow P."/>
            <person name="Badger J.H."/>
            <person name="Coutinho P.M."/>
            <person name="Demir E."/>
            <person name="Dubchak I."/>
            <person name="Gentemann C."/>
            <person name="Eikrem W."/>
            <person name="Gready J.E."/>
            <person name="John U."/>
            <person name="Lanier W."/>
            <person name="Lindquist E.A."/>
            <person name="Lucas S."/>
            <person name="Mayer K.F."/>
            <person name="Moreau H."/>
            <person name="Not F."/>
            <person name="Otillar R."/>
            <person name="Panaud O."/>
            <person name="Pangilinan J."/>
            <person name="Paulsen I."/>
            <person name="Piegu B."/>
            <person name="Poliakov A."/>
            <person name="Robbens S."/>
            <person name="Schmutz J."/>
            <person name="Toulza E."/>
            <person name="Wyss T."/>
            <person name="Zelensky A."/>
            <person name="Zhou K."/>
            <person name="Armbrust E.V."/>
            <person name="Bhattacharya D."/>
            <person name="Goodenough U.W."/>
            <person name="Van de Peer Y."/>
            <person name="Grigoriev I.V."/>
        </authorList>
    </citation>
    <scope>NUCLEOTIDE SEQUENCE [LARGE SCALE GENOMIC DNA]</scope>
    <source>
        <strain evidence="7 8">CCMP1545</strain>
    </source>
</reference>
<keyword evidence="4" id="KW-0539">Nucleus</keyword>
<feature type="compositionally biased region" description="Pro residues" evidence="5">
    <location>
        <begin position="315"/>
        <end position="343"/>
    </location>
</feature>
<dbReference type="InterPro" id="IPR014876">
    <property type="entry name" value="DEK_C"/>
</dbReference>
<dbReference type="GO" id="GO:0042393">
    <property type="term" value="F:histone binding"/>
    <property type="evidence" value="ECO:0007669"/>
    <property type="project" value="TreeGrafter"/>
</dbReference>
<evidence type="ECO:0000256" key="3">
    <source>
        <dbReference type="ARBA" id="ARBA00023125"/>
    </source>
</evidence>
<name>C1MTF3_MICPC</name>
<keyword evidence="8" id="KW-1185">Reference proteome</keyword>
<dbReference type="GO" id="GO:0003677">
    <property type="term" value="F:DNA binding"/>
    <property type="evidence" value="ECO:0007669"/>
    <property type="project" value="UniProtKB-KW"/>
</dbReference>
<keyword evidence="2" id="KW-0156">Chromatin regulator</keyword>
<evidence type="ECO:0000256" key="2">
    <source>
        <dbReference type="ARBA" id="ARBA00022853"/>
    </source>
</evidence>
<dbReference type="PANTHER" id="PTHR13468:SF1">
    <property type="entry name" value="PROTEIN DEK"/>
    <property type="match status" value="1"/>
</dbReference>
<evidence type="ECO:0000259" key="6">
    <source>
        <dbReference type="PROSITE" id="PS51998"/>
    </source>
</evidence>
<dbReference type="PROSITE" id="PS51998">
    <property type="entry name" value="DEK_C"/>
    <property type="match status" value="1"/>
</dbReference>
<dbReference type="GO" id="GO:0005634">
    <property type="term" value="C:nucleus"/>
    <property type="evidence" value="ECO:0007669"/>
    <property type="project" value="UniProtKB-SubCell"/>
</dbReference>
<keyword evidence="3" id="KW-0238">DNA-binding</keyword>
<evidence type="ECO:0000256" key="4">
    <source>
        <dbReference type="ARBA" id="ARBA00023242"/>
    </source>
</evidence>
<comment type="subcellular location">
    <subcellularLocation>
        <location evidence="1">Nucleus</location>
    </subcellularLocation>
</comment>
<protein>
    <submittedName>
        <fullName evidence="7">DEK_C domain protein</fullName>
    </submittedName>
</protein>
<dbReference type="SUPFAM" id="SSF109715">
    <property type="entry name" value="DEK C-terminal domain"/>
    <property type="match status" value="1"/>
</dbReference>
<dbReference type="OMA" id="FQQKNMK"/>
<dbReference type="OrthoDB" id="370884at2759"/>
<evidence type="ECO:0000256" key="5">
    <source>
        <dbReference type="SAM" id="MobiDB-lite"/>
    </source>
</evidence>
<sequence>MADPEPAAGREKRERKSTVDVYVVASPTKKEFVIPEGKGTKLRDIPNVDFNLNKFKSDDEHLKLLHRVMYNRPGKATTIKKNIRDFSGLVLDDAKERDRVKGLIDRIMGTTLNMLLDLLDLPRGAGAEGVKDAKAARLLSWLESPAATEGKKNLKAIAEVKKEKAARKRERVAAKKEKLAKKKARDAKKKSKSGGGGGVKTGGRLPDDAAGIKAELAAIAKRKTALERKLATVVGAKRKASGGGGGKSPASKKAKKEDGSDDDDDDDDDDDSGSDDSGSDDDESGSDESGDDEKDEEEEADADAKEAEEEEDKPPTPTPAPPAKEPTPPPAKESTPPPAPAPPAAEKEPTTPSAASAPPPGPTDAQLCAAVKEMLSGADLASVSMKKIRADLEAKFGVSLVEKKATIKAFVESAIE</sequence>
<dbReference type="GO" id="GO:0006325">
    <property type="term" value="P:chromatin organization"/>
    <property type="evidence" value="ECO:0007669"/>
    <property type="project" value="UniProtKB-KW"/>
</dbReference>
<dbReference type="Proteomes" id="UP000001876">
    <property type="component" value="Unassembled WGS sequence"/>
</dbReference>
<dbReference type="GeneID" id="9683919"/>
<dbReference type="KEGG" id="mpp:MICPUCDRAFT_58049"/>
<feature type="region of interest" description="Disordered" evidence="5">
    <location>
        <begin position="226"/>
        <end position="366"/>
    </location>
</feature>
<dbReference type="eggNOG" id="KOG2266">
    <property type="taxonomic scope" value="Eukaryota"/>
</dbReference>
<dbReference type="STRING" id="564608.C1MTF3"/>
<evidence type="ECO:0000313" key="7">
    <source>
        <dbReference type="EMBL" id="EEH56935.1"/>
    </source>
</evidence>
<accession>C1MTF3</accession>
<organism evidence="8">
    <name type="scientific">Micromonas pusilla (strain CCMP1545)</name>
    <name type="common">Picoplanktonic green alga</name>
    <dbReference type="NCBI Taxonomy" id="564608"/>
    <lineage>
        <taxon>Eukaryota</taxon>
        <taxon>Viridiplantae</taxon>
        <taxon>Chlorophyta</taxon>
        <taxon>Mamiellophyceae</taxon>
        <taxon>Mamiellales</taxon>
        <taxon>Mamiellaceae</taxon>
        <taxon>Micromonas</taxon>
    </lineage>
</organism>
<dbReference type="PANTHER" id="PTHR13468">
    <property type="entry name" value="DEK PROTEIN"/>
    <property type="match status" value="1"/>
</dbReference>
<dbReference type="RefSeq" id="XP_003058480.1">
    <property type="nucleotide sequence ID" value="XM_003058434.1"/>
</dbReference>
<gene>
    <name evidence="7" type="ORF">MICPUCDRAFT_58049</name>
</gene>
<dbReference type="EMBL" id="GG663739">
    <property type="protein sequence ID" value="EEH56935.1"/>
    <property type="molecule type" value="Genomic_DNA"/>
</dbReference>
<feature type="compositionally biased region" description="Acidic residues" evidence="5">
    <location>
        <begin position="259"/>
        <end position="312"/>
    </location>
</feature>
<feature type="compositionally biased region" description="Basic residues" evidence="5">
    <location>
        <begin position="178"/>
        <end position="192"/>
    </location>
</feature>
<dbReference type="GO" id="GO:2000779">
    <property type="term" value="P:regulation of double-strand break repair"/>
    <property type="evidence" value="ECO:0007669"/>
    <property type="project" value="TreeGrafter"/>
</dbReference>
<dbReference type="Pfam" id="PF08766">
    <property type="entry name" value="DEK_C"/>
    <property type="match status" value="1"/>
</dbReference>